<dbReference type="PROSITE" id="PS50005">
    <property type="entry name" value="TPR"/>
    <property type="match status" value="1"/>
</dbReference>
<protein>
    <submittedName>
        <fullName evidence="5">Beta-barrel assembly-enhancing protease</fullName>
        <ecNumber evidence="5">3.4.-.-</ecNumber>
    </submittedName>
</protein>
<dbReference type="EC" id="3.4.-.-" evidence="5"/>
<dbReference type="SUPFAM" id="SSF48452">
    <property type="entry name" value="TPR-like"/>
    <property type="match status" value="3"/>
</dbReference>
<keyword evidence="4" id="KW-0732">Signal</keyword>
<keyword evidence="5" id="KW-0645">Protease</keyword>
<reference evidence="5 6" key="1">
    <citation type="submission" date="2020-04" db="EMBL/GenBank/DDBJ databases">
        <title>Usitatibacter rugosus gen. nov., sp. nov. and Usitatibacter palustris sp. nov., novel members of Usitatibacteraceae fam. nov. within the order Nitrosomonadales isolated from soil.</title>
        <authorList>
            <person name="Huber K.J."/>
            <person name="Neumann-Schaal M."/>
            <person name="Geppert A."/>
            <person name="Luckner M."/>
            <person name="Wanner G."/>
            <person name="Overmann J."/>
        </authorList>
    </citation>
    <scope>NUCLEOTIDE SEQUENCE [LARGE SCALE GENOMIC DNA]</scope>
    <source>
        <strain evidence="5 6">Swamp67</strain>
    </source>
</reference>
<dbReference type="PANTHER" id="PTHR44227:SF3">
    <property type="entry name" value="PROTEIN O-MANNOSYL-TRANSFERASE TMTC4"/>
    <property type="match status" value="1"/>
</dbReference>
<keyword evidence="5" id="KW-0378">Hydrolase</keyword>
<feature type="repeat" description="TPR" evidence="3">
    <location>
        <begin position="517"/>
        <end position="550"/>
    </location>
</feature>
<gene>
    <name evidence="5" type="primary">bepA_1</name>
    <name evidence="5" type="ORF">DSM104440_00421</name>
</gene>
<evidence type="ECO:0000256" key="4">
    <source>
        <dbReference type="SAM" id="SignalP"/>
    </source>
</evidence>
<dbReference type="GO" id="GO:0008233">
    <property type="term" value="F:peptidase activity"/>
    <property type="evidence" value="ECO:0007669"/>
    <property type="project" value="UniProtKB-KW"/>
</dbReference>
<dbReference type="PANTHER" id="PTHR44227">
    <property type="match status" value="1"/>
</dbReference>
<dbReference type="SMART" id="SM00028">
    <property type="entry name" value="TPR"/>
    <property type="match status" value="8"/>
</dbReference>
<dbReference type="KEGG" id="upl:DSM104440_00421"/>
<proteinExistence type="predicted"/>
<dbReference type="InterPro" id="IPR052346">
    <property type="entry name" value="O-mannosyl-transferase_TMTC"/>
</dbReference>
<keyword evidence="2 3" id="KW-0802">TPR repeat</keyword>
<name>A0A6M4H6Q0_9PROT</name>
<dbReference type="Pfam" id="PF13432">
    <property type="entry name" value="TPR_16"/>
    <property type="match status" value="2"/>
</dbReference>
<dbReference type="AlphaFoldDB" id="A0A6M4H6Q0"/>
<accession>A0A6M4H6Q0</accession>
<dbReference type="InterPro" id="IPR011990">
    <property type="entry name" value="TPR-like_helical_dom_sf"/>
</dbReference>
<dbReference type="RefSeq" id="WP_171160389.1">
    <property type="nucleotide sequence ID" value="NZ_CP053073.1"/>
</dbReference>
<evidence type="ECO:0000256" key="2">
    <source>
        <dbReference type="ARBA" id="ARBA00022803"/>
    </source>
</evidence>
<feature type="chain" id="PRO_5026817798" evidence="4">
    <location>
        <begin position="25"/>
        <end position="562"/>
    </location>
</feature>
<dbReference type="InterPro" id="IPR019734">
    <property type="entry name" value="TPR_rpt"/>
</dbReference>
<dbReference type="EMBL" id="CP053073">
    <property type="protein sequence ID" value="QJR13637.1"/>
    <property type="molecule type" value="Genomic_DNA"/>
</dbReference>
<dbReference type="InParanoid" id="A0A6M4H6Q0"/>
<evidence type="ECO:0000313" key="6">
    <source>
        <dbReference type="Proteomes" id="UP000503096"/>
    </source>
</evidence>
<dbReference type="Gene3D" id="1.25.40.10">
    <property type="entry name" value="Tetratricopeptide repeat domain"/>
    <property type="match status" value="2"/>
</dbReference>
<keyword evidence="6" id="KW-1185">Reference proteome</keyword>
<dbReference type="GO" id="GO:0006508">
    <property type="term" value="P:proteolysis"/>
    <property type="evidence" value="ECO:0007669"/>
    <property type="project" value="UniProtKB-KW"/>
</dbReference>
<sequence>MAGMHWLRFCAATSFVVMAFAATAAPPVPVPIPADEPDYPVDAVHELLVAEFAVQRGDTEVALAIYNKIAREYRDPAVARRAVETAIRARAFGPALDASALLLELDPDANLAREIIASLLANEGPLEKSRVTVAGLLQRSKDPAALLIQMSNFFAKYPDKVAVLEATKGLVQPYSKLPESHYAIGVAALLAEQTDLALTEARAAAAARPGWPQAAILEVQILRKAEPARVIPHYQEFLAKYPDSREVRQQLGRELAGERRNAEARDQFRAAEKLAPTEPQAAYAIGLLSLQLEDWADAEVAFQRAIDHGFRDPGAAYLGLGAAAEGQKRYEDAISWYRRVESSDWMRAQLKIATLIAKQNGLAAGREYLQKIDPRTTEDRIQMIQVEAQLLRDAKAWKDTYDLLDRSVKEYPDSFELLYDRAMAADRINRLDVVEQDLRRVIKMKPDYAHAYNALGYTLAEKTNRLTEAKALIDQALKLSPDDPFIIDSLGWVHYRLGNIDEAVKHLQAAYNARPDPEIAAHLGEVLWKAGKHDEAQKIWRTALNENPDHEVLLAVIQKFKP</sequence>
<dbReference type="Proteomes" id="UP000503096">
    <property type="component" value="Chromosome"/>
</dbReference>
<organism evidence="5 6">
    <name type="scientific">Usitatibacter palustris</name>
    <dbReference type="NCBI Taxonomy" id="2732487"/>
    <lineage>
        <taxon>Bacteria</taxon>
        <taxon>Pseudomonadati</taxon>
        <taxon>Pseudomonadota</taxon>
        <taxon>Betaproteobacteria</taxon>
        <taxon>Nitrosomonadales</taxon>
        <taxon>Usitatibacteraceae</taxon>
        <taxon>Usitatibacter</taxon>
    </lineage>
</organism>
<evidence type="ECO:0000256" key="3">
    <source>
        <dbReference type="PROSITE-ProRule" id="PRU00339"/>
    </source>
</evidence>
<feature type="signal peptide" evidence="4">
    <location>
        <begin position="1"/>
        <end position="24"/>
    </location>
</feature>
<evidence type="ECO:0000313" key="5">
    <source>
        <dbReference type="EMBL" id="QJR13637.1"/>
    </source>
</evidence>
<evidence type="ECO:0000256" key="1">
    <source>
        <dbReference type="ARBA" id="ARBA00022737"/>
    </source>
</evidence>
<keyword evidence="1" id="KW-0677">Repeat</keyword>
<dbReference type="Pfam" id="PF14559">
    <property type="entry name" value="TPR_19"/>
    <property type="match status" value="1"/>
</dbReference>